<name>A0ABV3BDB9_9ACTN</name>
<keyword evidence="4" id="KW-1185">Reference proteome</keyword>
<evidence type="ECO:0000256" key="1">
    <source>
        <dbReference type="SAM" id="MobiDB-lite"/>
    </source>
</evidence>
<feature type="region of interest" description="Disordered" evidence="1">
    <location>
        <begin position="1"/>
        <end position="26"/>
    </location>
</feature>
<proteinExistence type="predicted"/>
<dbReference type="PANTHER" id="PTHR42912">
    <property type="entry name" value="METHYLTRANSFERASE"/>
    <property type="match status" value="1"/>
</dbReference>
<dbReference type="GO" id="GO:0008168">
    <property type="term" value="F:methyltransferase activity"/>
    <property type="evidence" value="ECO:0007669"/>
    <property type="project" value="UniProtKB-KW"/>
</dbReference>
<dbReference type="EMBL" id="JBEYXV010000001">
    <property type="protein sequence ID" value="MEU6818993.1"/>
    <property type="molecule type" value="Genomic_DNA"/>
</dbReference>
<dbReference type="Pfam" id="PF08241">
    <property type="entry name" value="Methyltransf_11"/>
    <property type="match status" value="1"/>
</dbReference>
<dbReference type="GO" id="GO:0032259">
    <property type="term" value="P:methylation"/>
    <property type="evidence" value="ECO:0007669"/>
    <property type="project" value="UniProtKB-KW"/>
</dbReference>
<protein>
    <submittedName>
        <fullName evidence="3">Methyltransferase domain-containing protein</fullName>
    </submittedName>
</protein>
<organism evidence="3 4">
    <name type="scientific">Streptomyces atriruber</name>
    <dbReference type="NCBI Taxonomy" id="545121"/>
    <lineage>
        <taxon>Bacteria</taxon>
        <taxon>Bacillati</taxon>
        <taxon>Actinomycetota</taxon>
        <taxon>Actinomycetes</taxon>
        <taxon>Kitasatosporales</taxon>
        <taxon>Streptomycetaceae</taxon>
        <taxon>Streptomyces</taxon>
    </lineage>
</organism>
<comment type="caution">
    <text evidence="3">The sequence shown here is derived from an EMBL/GenBank/DDBJ whole genome shotgun (WGS) entry which is preliminary data.</text>
</comment>
<sequence>MTPMSKQQEAHEEAHREAHQRAVEEHRDTEALLAVLDSADRMPDATRLRARSYELLALTPGSTVVDVGCGAGRAVGELAERGVRAVGVDPSRWMLAAARERWPEAEFREAGAENLPFADGSVRGYRADKVFHVLQEPGRAVAEARRVLRPGGRIVLVGQDWDAIMIDSADAALTRTIVHARADLLATPRAGRQYRSLLLAGGFDDVTVEVRTSVFTDPAMLSLVERLAESARTGGAVGRDQADEWLAEQRRRAESGRFLVAIPFFMASASAPASASASAPASDS</sequence>
<keyword evidence="3" id="KW-0808">Transferase</keyword>
<dbReference type="PANTHER" id="PTHR42912:SF95">
    <property type="entry name" value="METHYLTRANSFERASE TYPE 11 DOMAIN-CONTAINING PROTEIN"/>
    <property type="match status" value="1"/>
</dbReference>
<keyword evidence="3" id="KW-0489">Methyltransferase</keyword>
<feature type="compositionally biased region" description="Basic and acidic residues" evidence="1">
    <location>
        <begin position="8"/>
        <end position="26"/>
    </location>
</feature>
<dbReference type="InterPro" id="IPR050508">
    <property type="entry name" value="Methyltransf_Superfamily"/>
</dbReference>
<dbReference type="InterPro" id="IPR013216">
    <property type="entry name" value="Methyltransf_11"/>
</dbReference>
<evidence type="ECO:0000313" key="3">
    <source>
        <dbReference type="EMBL" id="MEU6818993.1"/>
    </source>
</evidence>
<feature type="domain" description="Methyltransferase type 11" evidence="2">
    <location>
        <begin position="65"/>
        <end position="156"/>
    </location>
</feature>
<dbReference type="SUPFAM" id="SSF53335">
    <property type="entry name" value="S-adenosyl-L-methionine-dependent methyltransferases"/>
    <property type="match status" value="1"/>
</dbReference>
<accession>A0ABV3BDB9</accession>
<dbReference type="CDD" id="cd02440">
    <property type="entry name" value="AdoMet_MTases"/>
    <property type="match status" value="1"/>
</dbReference>
<dbReference type="Proteomes" id="UP001551176">
    <property type="component" value="Unassembled WGS sequence"/>
</dbReference>
<dbReference type="RefSeq" id="WP_359342743.1">
    <property type="nucleotide sequence ID" value="NZ_JBEYXV010000001.1"/>
</dbReference>
<reference evidence="3 4" key="1">
    <citation type="submission" date="2024-06" db="EMBL/GenBank/DDBJ databases">
        <title>The Natural Products Discovery Center: Release of the First 8490 Sequenced Strains for Exploring Actinobacteria Biosynthetic Diversity.</title>
        <authorList>
            <person name="Kalkreuter E."/>
            <person name="Kautsar S.A."/>
            <person name="Yang D."/>
            <person name="Bader C.D."/>
            <person name="Teijaro C.N."/>
            <person name="Fluegel L."/>
            <person name="Davis C.M."/>
            <person name="Simpson J.R."/>
            <person name="Lauterbach L."/>
            <person name="Steele A.D."/>
            <person name="Gui C."/>
            <person name="Meng S."/>
            <person name="Li G."/>
            <person name="Viehrig K."/>
            <person name="Ye F."/>
            <person name="Su P."/>
            <person name="Kiefer A.F."/>
            <person name="Nichols A."/>
            <person name="Cepeda A.J."/>
            <person name="Yan W."/>
            <person name="Fan B."/>
            <person name="Jiang Y."/>
            <person name="Adhikari A."/>
            <person name="Zheng C.-J."/>
            <person name="Schuster L."/>
            <person name="Cowan T.M."/>
            <person name="Smanski M.J."/>
            <person name="Chevrette M.G."/>
            <person name="De Carvalho L.P.S."/>
            <person name="Shen B."/>
        </authorList>
    </citation>
    <scope>NUCLEOTIDE SEQUENCE [LARGE SCALE GENOMIC DNA]</scope>
    <source>
        <strain evidence="3 4">NPDC046838</strain>
    </source>
</reference>
<evidence type="ECO:0000313" key="4">
    <source>
        <dbReference type="Proteomes" id="UP001551176"/>
    </source>
</evidence>
<gene>
    <name evidence="3" type="ORF">ABZ921_00090</name>
</gene>
<dbReference type="InterPro" id="IPR029063">
    <property type="entry name" value="SAM-dependent_MTases_sf"/>
</dbReference>
<evidence type="ECO:0000259" key="2">
    <source>
        <dbReference type="Pfam" id="PF08241"/>
    </source>
</evidence>
<dbReference type="Gene3D" id="3.40.50.150">
    <property type="entry name" value="Vaccinia Virus protein VP39"/>
    <property type="match status" value="1"/>
</dbReference>